<accession>A0A150PMF2</accession>
<dbReference type="EMBL" id="JELY01001127">
    <property type="protein sequence ID" value="KYF56820.1"/>
    <property type="molecule type" value="Genomic_DNA"/>
</dbReference>
<dbReference type="GO" id="GO:0051536">
    <property type="term" value="F:iron-sulfur cluster binding"/>
    <property type="evidence" value="ECO:0007669"/>
    <property type="project" value="UniProtKB-KW"/>
</dbReference>
<dbReference type="CDD" id="cd01335">
    <property type="entry name" value="Radical_SAM"/>
    <property type="match status" value="1"/>
</dbReference>
<organism evidence="7 8">
    <name type="scientific">Sorangium cellulosum</name>
    <name type="common">Polyangium cellulosum</name>
    <dbReference type="NCBI Taxonomy" id="56"/>
    <lineage>
        <taxon>Bacteria</taxon>
        <taxon>Pseudomonadati</taxon>
        <taxon>Myxococcota</taxon>
        <taxon>Polyangia</taxon>
        <taxon>Polyangiales</taxon>
        <taxon>Polyangiaceae</taxon>
        <taxon>Sorangium</taxon>
    </lineage>
</organism>
<reference evidence="7 8" key="1">
    <citation type="submission" date="2014-02" db="EMBL/GenBank/DDBJ databases">
        <title>The small core and large imbalanced accessory genome model reveals a collaborative survival strategy of Sorangium cellulosum strains in nature.</title>
        <authorList>
            <person name="Han K."/>
            <person name="Peng R."/>
            <person name="Blom J."/>
            <person name="Li Y.-Z."/>
        </authorList>
    </citation>
    <scope>NUCLEOTIDE SEQUENCE [LARGE SCALE GENOMIC DNA]</scope>
    <source>
        <strain evidence="7 8">So0157-25</strain>
    </source>
</reference>
<dbReference type="PROSITE" id="PS51918">
    <property type="entry name" value="RADICAL_SAM"/>
    <property type="match status" value="1"/>
</dbReference>
<dbReference type="PANTHER" id="PTHR43409">
    <property type="entry name" value="ANAEROBIC MAGNESIUM-PROTOPORPHYRIN IX MONOMETHYL ESTER CYCLASE-RELATED"/>
    <property type="match status" value="1"/>
</dbReference>
<evidence type="ECO:0000259" key="6">
    <source>
        <dbReference type="PROSITE" id="PS51918"/>
    </source>
</evidence>
<comment type="caution">
    <text evidence="7">The sequence shown here is derived from an EMBL/GenBank/DDBJ whole genome shotgun (WGS) entry which is preliminary data.</text>
</comment>
<keyword evidence="3" id="KW-0479">Metal-binding</keyword>
<protein>
    <submittedName>
        <fullName evidence="7">Radical SAM protein</fullName>
    </submittedName>
</protein>
<dbReference type="NCBIfam" id="TIGR04295">
    <property type="entry name" value="B12_rSAM_oligo"/>
    <property type="match status" value="1"/>
</dbReference>
<dbReference type="SMART" id="SM00729">
    <property type="entry name" value="Elp3"/>
    <property type="match status" value="1"/>
</dbReference>
<evidence type="ECO:0000313" key="7">
    <source>
        <dbReference type="EMBL" id="KYF56820.1"/>
    </source>
</evidence>
<dbReference type="Gene3D" id="3.80.30.20">
    <property type="entry name" value="tm_1862 like domain"/>
    <property type="match status" value="1"/>
</dbReference>
<dbReference type="AlphaFoldDB" id="A0A150PMF2"/>
<evidence type="ECO:0000313" key="8">
    <source>
        <dbReference type="Proteomes" id="UP000075420"/>
    </source>
</evidence>
<keyword evidence="5" id="KW-0411">Iron-sulfur</keyword>
<keyword evidence="2" id="KW-0949">S-adenosyl-L-methionine</keyword>
<evidence type="ECO:0000256" key="5">
    <source>
        <dbReference type="ARBA" id="ARBA00023014"/>
    </source>
</evidence>
<feature type="domain" description="Radical SAM core" evidence="6">
    <location>
        <begin position="200"/>
        <end position="422"/>
    </location>
</feature>
<dbReference type="GO" id="GO:0046872">
    <property type="term" value="F:metal ion binding"/>
    <property type="evidence" value="ECO:0007669"/>
    <property type="project" value="UniProtKB-KW"/>
</dbReference>
<dbReference type="Pfam" id="PF02310">
    <property type="entry name" value="B12-binding"/>
    <property type="match status" value="1"/>
</dbReference>
<dbReference type="InterPro" id="IPR027559">
    <property type="entry name" value="B12_rSAM_oligo"/>
</dbReference>
<comment type="cofactor">
    <cofactor evidence="1">
        <name>[4Fe-4S] cluster</name>
        <dbReference type="ChEBI" id="CHEBI:49883"/>
    </cofactor>
</comment>
<dbReference type="PANTHER" id="PTHR43409:SF7">
    <property type="entry name" value="BLL1977 PROTEIN"/>
    <property type="match status" value="1"/>
</dbReference>
<sequence>MRLALVNPPWSFEGSIYFGCREPHLPLEYAYARALLEAAGHEAAIVDAQARGLSQEALRDEVAALRPDAIVVTTAPSYLFWRCAPPELRVPQQTLYALRDLPGLRFAVGPHASTTPRATLRKLGVDAVVMGECEEVLVKLADLPRSRWGEIDAIAYVDGGGEARVQGGPHASDMSRLPALRWDDATVARHAHHHHRFDTTPAGPGAEIEASRGCPYRCTFCAKDNFRDRYRKRPLPVLLDELDGLIAQGVRYVYFIDEIFLPDRPLLEALVDRPVSFGVQMRIDNWSREVLDLLGEAGCVSIEAGVESVTKEGRSLLAKHCKLSTEQLSDLLIHAKKRVPFVQANLIQSQTDDPADVAAFRERLRQHGVWANEPVPMFPYPGSPDYTMRWGRPDDQAWERSVAHYLGQFDHFSDIQESRPLPLSDLEAAAPGHG</sequence>
<dbReference type="InterPro" id="IPR058240">
    <property type="entry name" value="rSAM_sf"/>
</dbReference>
<name>A0A150PMF2_SORCE</name>
<dbReference type="Proteomes" id="UP000075420">
    <property type="component" value="Unassembled WGS sequence"/>
</dbReference>
<dbReference type="InterPro" id="IPR007197">
    <property type="entry name" value="rSAM"/>
</dbReference>
<evidence type="ECO:0000256" key="1">
    <source>
        <dbReference type="ARBA" id="ARBA00001966"/>
    </source>
</evidence>
<dbReference type="InterPro" id="IPR006638">
    <property type="entry name" value="Elp3/MiaA/NifB-like_rSAM"/>
</dbReference>
<keyword evidence="4" id="KW-0408">Iron</keyword>
<gene>
    <name evidence="7" type="ORF">BE08_12450</name>
</gene>
<dbReference type="Gene3D" id="3.40.50.280">
    <property type="entry name" value="Cobalamin-binding domain"/>
    <property type="match status" value="1"/>
</dbReference>
<dbReference type="InterPro" id="IPR051198">
    <property type="entry name" value="BchE-like"/>
</dbReference>
<dbReference type="SUPFAM" id="SSF102114">
    <property type="entry name" value="Radical SAM enzymes"/>
    <property type="match status" value="1"/>
</dbReference>
<dbReference type="SFLD" id="SFLDS00029">
    <property type="entry name" value="Radical_SAM"/>
    <property type="match status" value="1"/>
</dbReference>
<dbReference type="Pfam" id="PF04055">
    <property type="entry name" value="Radical_SAM"/>
    <property type="match status" value="1"/>
</dbReference>
<evidence type="ECO:0000256" key="2">
    <source>
        <dbReference type="ARBA" id="ARBA00022691"/>
    </source>
</evidence>
<evidence type="ECO:0000256" key="4">
    <source>
        <dbReference type="ARBA" id="ARBA00023004"/>
    </source>
</evidence>
<dbReference type="SFLD" id="SFLDG01082">
    <property type="entry name" value="B12-binding_domain_containing"/>
    <property type="match status" value="1"/>
</dbReference>
<evidence type="ECO:0000256" key="3">
    <source>
        <dbReference type="ARBA" id="ARBA00022723"/>
    </source>
</evidence>
<proteinExistence type="predicted"/>
<dbReference type="InterPro" id="IPR006158">
    <property type="entry name" value="Cobalamin-bd"/>
</dbReference>
<dbReference type="InterPro" id="IPR023404">
    <property type="entry name" value="rSAM_horseshoe"/>
</dbReference>
<dbReference type="GO" id="GO:0003824">
    <property type="term" value="F:catalytic activity"/>
    <property type="evidence" value="ECO:0007669"/>
    <property type="project" value="InterPro"/>
</dbReference>
<dbReference type="GO" id="GO:0031419">
    <property type="term" value="F:cobalamin binding"/>
    <property type="evidence" value="ECO:0007669"/>
    <property type="project" value="InterPro"/>
</dbReference>